<keyword evidence="4" id="KW-1185">Reference proteome</keyword>
<keyword evidence="1" id="KW-0732">Signal</keyword>
<dbReference type="Gramene" id="CDY42154">
    <property type="protein sequence ID" value="CDY42154"/>
    <property type="gene ID" value="GSBRNA2T00074337001"/>
</dbReference>
<proteinExistence type="predicted"/>
<dbReference type="Proteomes" id="UP000028999">
    <property type="component" value="Unassembled WGS sequence"/>
</dbReference>
<sequence>MKIMPLMSVAFFILLISFLDPIKAQGIVGCDTQLDKCITAMNKNEWSLVQKDCCPRLRKTGPQQCMCLLFKYPSLKAPAMRLIKYCQAPTPKC</sequence>
<accession>A0A078HXT4</accession>
<dbReference type="SUPFAM" id="SSF47699">
    <property type="entry name" value="Bifunctional inhibitor/lipid-transfer protein/seed storage 2S albumin"/>
    <property type="match status" value="1"/>
</dbReference>
<name>A0A078HXT4_BRANA</name>
<dbReference type="InterPro" id="IPR036312">
    <property type="entry name" value="Bifun_inhib/LTP/seed_sf"/>
</dbReference>
<reference evidence="3" key="2">
    <citation type="submission" date="2014-06" db="EMBL/GenBank/DDBJ databases">
        <authorList>
            <person name="Genoscope - CEA"/>
        </authorList>
    </citation>
    <scope>NUCLEOTIDE SEQUENCE</scope>
</reference>
<reference evidence="3 4" key="1">
    <citation type="journal article" date="2014" name="Science">
        <title>Plant genetics. Early allopolyploid evolution in the post-Neolithic Brassica napus oilseed genome.</title>
        <authorList>
            <person name="Chalhoub B."/>
            <person name="Denoeud F."/>
            <person name="Liu S."/>
            <person name="Parkin I.A."/>
            <person name="Tang H."/>
            <person name="Wang X."/>
            <person name="Chiquet J."/>
            <person name="Belcram H."/>
            <person name="Tong C."/>
            <person name="Samans B."/>
            <person name="Correa M."/>
            <person name="Da Silva C."/>
            <person name="Just J."/>
            <person name="Falentin C."/>
            <person name="Koh C.S."/>
            <person name="Le Clainche I."/>
            <person name="Bernard M."/>
            <person name="Bento P."/>
            <person name="Noel B."/>
            <person name="Labadie K."/>
            <person name="Alberti A."/>
            <person name="Charles M."/>
            <person name="Arnaud D."/>
            <person name="Guo H."/>
            <person name="Daviaud C."/>
            <person name="Alamery S."/>
            <person name="Jabbari K."/>
            <person name="Zhao M."/>
            <person name="Edger P.P."/>
            <person name="Chelaifa H."/>
            <person name="Tack D."/>
            <person name="Lassalle G."/>
            <person name="Mestiri I."/>
            <person name="Schnel N."/>
            <person name="Le Paslier M.C."/>
            <person name="Fan G."/>
            <person name="Renault V."/>
            <person name="Bayer P.E."/>
            <person name="Golicz A.A."/>
            <person name="Manoli S."/>
            <person name="Lee T.H."/>
            <person name="Thi V.H."/>
            <person name="Chalabi S."/>
            <person name="Hu Q."/>
            <person name="Fan C."/>
            <person name="Tollenaere R."/>
            <person name="Lu Y."/>
            <person name="Battail C."/>
            <person name="Shen J."/>
            <person name="Sidebottom C.H."/>
            <person name="Wang X."/>
            <person name="Canaguier A."/>
            <person name="Chauveau A."/>
            <person name="Berard A."/>
            <person name="Deniot G."/>
            <person name="Guan M."/>
            <person name="Liu Z."/>
            <person name="Sun F."/>
            <person name="Lim Y.P."/>
            <person name="Lyons E."/>
            <person name="Town C.D."/>
            <person name="Bancroft I."/>
            <person name="Wang X."/>
            <person name="Meng J."/>
            <person name="Ma J."/>
            <person name="Pires J.C."/>
            <person name="King G.J."/>
            <person name="Brunel D."/>
            <person name="Delourme R."/>
            <person name="Renard M."/>
            <person name="Aury J.M."/>
            <person name="Adams K.L."/>
            <person name="Batley J."/>
            <person name="Snowdon R.J."/>
            <person name="Tost J."/>
            <person name="Edwards D."/>
            <person name="Zhou Y."/>
            <person name="Hua W."/>
            <person name="Sharpe A.G."/>
            <person name="Paterson A.H."/>
            <person name="Guan C."/>
            <person name="Wincker P."/>
        </authorList>
    </citation>
    <scope>NUCLEOTIDE SEQUENCE [LARGE SCALE GENOMIC DNA]</scope>
    <source>
        <strain evidence="4">cv. Darmor-bzh</strain>
    </source>
</reference>
<evidence type="ECO:0000313" key="4">
    <source>
        <dbReference type="Proteomes" id="UP000028999"/>
    </source>
</evidence>
<evidence type="ECO:0000313" key="3">
    <source>
        <dbReference type="EMBL" id="CDY42154.1"/>
    </source>
</evidence>
<protein>
    <submittedName>
        <fullName evidence="2">(rape) hypothetical protein</fullName>
    </submittedName>
    <submittedName>
        <fullName evidence="3">BnaC05g40650D protein</fullName>
    </submittedName>
</protein>
<dbReference type="EMBL" id="LK032516">
    <property type="protein sequence ID" value="CDY42154.1"/>
    <property type="molecule type" value="Genomic_DNA"/>
</dbReference>
<dbReference type="AlphaFoldDB" id="A0A078HXT4"/>
<feature type="chain" id="PRO_5040665707" evidence="1">
    <location>
        <begin position="25"/>
        <end position="93"/>
    </location>
</feature>
<dbReference type="PaxDb" id="3708-A0A078HXT4"/>
<dbReference type="Gene3D" id="1.10.110.10">
    <property type="entry name" value="Plant lipid-transfer and hydrophobic proteins"/>
    <property type="match status" value="1"/>
</dbReference>
<feature type="signal peptide" evidence="1">
    <location>
        <begin position="1"/>
        <end position="24"/>
    </location>
</feature>
<dbReference type="Proteomes" id="UP001295469">
    <property type="component" value="Chromosome C05"/>
</dbReference>
<reference evidence="2" key="3">
    <citation type="submission" date="2021-01" db="EMBL/GenBank/DDBJ databases">
        <authorList>
            <consortium name="Genoscope - CEA"/>
            <person name="William W."/>
        </authorList>
    </citation>
    <scope>NUCLEOTIDE SEQUENCE</scope>
</reference>
<evidence type="ECO:0000256" key="1">
    <source>
        <dbReference type="SAM" id="SignalP"/>
    </source>
</evidence>
<dbReference type="EMBL" id="HG994369">
    <property type="protein sequence ID" value="CAF1935142.1"/>
    <property type="molecule type" value="Genomic_DNA"/>
</dbReference>
<gene>
    <name evidence="3" type="primary">BnaC05g40650D</name>
    <name evidence="2" type="ORF">DARMORV10_C05P55380.1</name>
    <name evidence="3" type="ORF">GSBRNA2T00074337001</name>
</gene>
<evidence type="ECO:0000313" key="2">
    <source>
        <dbReference type="EMBL" id="CAF1935142.1"/>
    </source>
</evidence>
<organism evidence="3 4">
    <name type="scientific">Brassica napus</name>
    <name type="common">Rape</name>
    <dbReference type="NCBI Taxonomy" id="3708"/>
    <lineage>
        <taxon>Eukaryota</taxon>
        <taxon>Viridiplantae</taxon>
        <taxon>Streptophyta</taxon>
        <taxon>Embryophyta</taxon>
        <taxon>Tracheophyta</taxon>
        <taxon>Spermatophyta</taxon>
        <taxon>Magnoliopsida</taxon>
        <taxon>eudicotyledons</taxon>
        <taxon>Gunneridae</taxon>
        <taxon>Pentapetalae</taxon>
        <taxon>rosids</taxon>
        <taxon>malvids</taxon>
        <taxon>Brassicales</taxon>
        <taxon>Brassicaceae</taxon>
        <taxon>Brassiceae</taxon>
        <taxon>Brassica</taxon>
    </lineage>
</organism>